<dbReference type="EMBL" id="BJWL01000022">
    <property type="protein sequence ID" value="GFZ11332.1"/>
    <property type="molecule type" value="Genomic_DNA"/>
</dbReference>
<name>A0A7J0GKN4_9ERIC</name>
<proteinExistence type="predicted"/>
<protein>
    <submittedName>
        <fullName evidence="1">Uncharacterized protein</fullName>
    </submittedName>
</protein>
<organism evidence="1 2">
    <name type="scientific">Actinidia rufa</name>
    <dbReference type="NCBI Taxonomy" id="165716"/>
    <lineage>
        <taxon>Eukaryota</taxon>
        <taxon>Viridiplantae</taxon>
        <taxon>Streptophyta</taxon>
        <taxon>Embryophyta</taxon>
        <taxon>Tracheophyta</taxon>
        <taxon>Spermatophyta</taxon>
        <taxon>Magnoliopsida</taxon>
        <taxon>eudicotyledons</taxon>
        <taxon>Gunneridae</taxon>
        <taxon>Pentapetalae</taxon>
        <taxon>asterids</taxon>
        <taxon>Ericales</taxon>
        <taxon>Actinidiaceae</taxon>
        <taxon>Actinidia</taxon>
    </lineage>
</organism>
<keyword evidence="2" id="KW-1185">Reference proteome</keyword>
<dbReference type="Proteomes" id="UP000585474">
    <property type="component" value="Unassembled WGS sequence"/>
</dbReference>
<gene>
    <name evidence="1" type="ORF">Acr_22g0007300</name>
</gene>
<sequence>MSSMKSLPLLLWLRPRWNYRLLRVLRSTAIIKIVEAQIMVVDRSRLNNSLPLSAINNHPWQVLQSDPVMRQQTSSSDASASQQ</sequence>
<dbReference type="AlphaFoldDB" id="A0A7J0GKN4"/>
<comment type="caution">
    <text evidence="1">The sequence shown here is derived from an EMBL/GenBank/DDBJ whole genome shotgun (WGS) entry which is preliminary data.</text>
</comment>
<evidence type="ECO:0000313" key="1">
    <source>
        <dbReference type="EMBL" id="GFZ11332.1"/>
    </source>
</evidence>
<reference evidence="1 2" key="1">
    <citation type="submission" date="2019-07" db="EMBL/GenBank/DDBJ databases">
        <title>De Novo Assembly of kiwifruit Actinidia rufa.</title>
        <authorList>
            <person name="Sugita-Konishi S."/>
            <person name="Sato K."/>
            <person name="Mori E."/>
            <person name="Abe Y."/>
            <person name="Kisaki G."/>
            <person name="Hamano K."/>
            <person name="Suezawa K."/>
            <person name="Otani M."/>
            <person name="Fukuda T."/>
            <person name="Manabe T."/>
            <person name="Gomi K."/>
            <person name="Tabuchi M."/>
            <person name="Akimitsu K."/>
            <person name="Kataoka I."/>
        </authorList>
    </citation>
    <scope>NUCLEOTIDE SEQUENCE [LARGE SCALE GENOMIC DNA]</scope>
    <source>
        <strain evidence="2">cv. Fuchu</strain>
    </source>
</reference>
<accession>A0A7J0GKN4</accession>
<evidence type="ECO:0000313" key="2">
    <source>
        <dbReference type="Proteomes" id="UP000585474"/>
    </source>
</evidence>